<dbReference type="InterPro" id="IPR036734">
    <property type="entry name" value="Neur_chan_lig-bd_sf"/>
</dbReference>
<reference evidence="8 9" key="1">
    <citation type="journal article" date="2018" name="Sci. Rep.">
        <title>Genomic signatures of local adaptation to the degree of environmental predictability in rotifers.</title>
        <authorList>
            <person name="Franch-Gras L."/>
            <person name="Hahn C."/>
            <person name="Garcia-Roger E.M."/>
            <person name="Carmona M.J."/>
            <person name="Serra M."/>
            <person name="Gomez A."/>
        </authorList>
    </citation>
    <scope>NUCLEOTIDE SEQUENCE [LARGE SCALE GENOMIC DNA]</scope>
    <source>
        <strain evidence="8">HYR1</strain>
    </source>
</reference>
<gene>
    <name evidence="8" type="ORF">BpHYR1_023092</name>
</gene>
<dbReference type="AlphaFoldDB" id="A0A3M7PFU3"/>
<dbReference type="GO" id="GO:0005230">
    <property type="term" value="F:extracellular ligand-gated monoatomic ion channel activity"/>
    <property type="evidence" value="ECO:0007669"/>
    <property type="project" value="InterPro"/>
</dbReference>
<dbReference type="InterPro" id="IPR006201">
    <property type="entry name" value="Neur_channel"/>
</dbReference>
<dbReference type="SUPFAM" id="SSF63712">
    <property type="entry name" value="Nicotinic receptor ligand binding domain-like"/>
    <property type="match status" value="1"/>
</dbReference>
<feature type="domain" description="Neurotransmitter-gated ion-channel transmembrane" evidence="7">
    <location>
        <begin position="125"/>
        <end position="402"/>
    </location>
</feature>
<organism evidence="8 9">
    <name type="scientific">Brachionus plicatilis</name>
    <name type="common">Marine rotifer</name>
    <name type="synonym">Brachionus muelleri</name>
    <dbReference type="NCBI Taxonomy" id="10195"/>
    <lineage>
        <taxon>Eukaryota</taxon>
        <taxon>Metazoa</taxon>
        <taxon>Spiralia</taxon>
        <taxon>Gnathifera</taxon>
        <taxon>Rotifera</taxon>
        <taxon>Eurotatoria</taxon>
        <taxon>Monogononta</taxon>
        <taxon>Pseudotrocha</taxon>
        <taxon>Ploima</taxon>
        <taxon>Brachionidae</taxon>
        <taxon>Brachionus</taxon>
    </lineage>
</organism>
<dbReference type="CDD" id="cd19051">
    <property type="entry name" value="LGIC_TM_cation"/>
    <property type="match status" value="1"/>
</dbReference>
<name>A0A3M7PFU3_BRAPC</name>
<evidence type="ECO:0000259" key="6">
    <source>
        <dbReference type="Pfam" id="PF02931"/>
    </source>
</evidence>
<dbReference type="InterPro" id="IPR036719">
    <property type="entry name" value="Neuro-gated_channel_TM_sf"/>
</dbReference>
<comment type="caution">
    <text evidence="8">The sequence shown here is derived from an EMBL/GenBank/DDBJ whole genome shotgun (WGS) entry which is preliminary data.</text>
</comment>
<dbReference type="InterPro" id="IPR018000">
    <property type="entry name" value="Neurotransmitter_ion_chnl_CS"/>
</dbReference>
<keyword evidence="3 5" id="KW-1133">Transmembrane helix</keyword>
<dbReference type="PANTHER" id="PTHR18945">
    <property type="entry name" value="NEUROTRANSMITTER GATED ION CHANNEL"/>
    <property type="match status" value="1"/>
</dbReference>
<keyword evidence="9" id="KW-1185">Reference proteome</keyword>
<dbReference type="Proteomes" id="UP000276133">
    <property type="component" value="Unassembled WGS sequence"/>
</dbReference>
<proteinExistence type="predicted"/>
<dbReference type="GO" id="GO:0016020">
    <property type="term" value="C:membrane"/>
    <property type="evidence" value="ECO:0007669"/>
    <property type="project" value="UniProtKB-SubCell"/>
</dbReference>
<dbReference type="EMBL" id="REGN01011045">
    <property type="protein sequence ID" value="RMZ97986.1"/>
    <property type="molecule type" value="Genomic_DNA"/>
</dbReference>
<dbReference type="OrthoDB" id="10376982at2759"/>
<dbReference type="InterPro" id="IPR006029">
    <property type="entry name" value="Neurotrans-gated_channel_TM"/>
</dbReference>
<evidence type="ECO:0000256" key="1">
    <source>
        <dbReference type="ARBA" id="ARBA00004141"/>
    </source>
</evidence>
<comment type="subcellular location">
    <subcellularLocation>
        <location evidence="1">Membrane</location>
        <topology evidence="1">Multi-pass membrane protein</topology>
    </subcellularLocation>
</comment>
<protein>
    <submittedName>
        <fullName evidence="8">Neuronal acetylcholine receptor subunit alpha-10-like</fullName>
    </submittedName>
</protein>
<feature type="transmembrane region" description="Helical" evidence="5">
    <location>
        <begin position="150"/>
        <end position="170"/>
    </location>
</feature>
<keyword evidence="8" id="KW-0675">Receptor</keyword>
<dbReference type="Gene3D" id="1.20.58.390">
    <property type="entry name" value="Neurotransmitter-gated ion-channel transmembrane domain"/>
    <property type="match status" value="1"/>
</dbReference>
<dbReference type="Gene3D" id="2.70.170.10">
    <property type="entry name" value="Neurotransmitter-gated ion-channel ligand-binding domain"/>
    <property type="match status" value="1"/>
</dbReference>
<evidence type="ECO:0000256" key="4">
    <source>
        <dbReference type="ARBA" id="ARBA00023136"/>
    </source>
</evidence>
<dbReference type="InterPro" id="IPR006202">
    <property type="entry name" value="Neur_chan_lig-bd"/>
</dbReference>
<dbReference type="Pfam" id="PF02932">
    <property type="entry name" value="Neur_chan_memb"/>
    <property type="match status" value="1"/>
</dbReference>
<dbReference type="InterPro" id="IPR038050">
    <property type="entry name" value="Neuro_actylchol_rec"/>
</dbReference>
<evidence type="ECO:0000259" key="7">
    <source>
        <dbReference type="Pfam" id="PF02932"/>
    </source>
</evidence>
<feature type="transmembrane region" description="Helical" evidence="5">
    <location>
        <begin position="182"/>
        <end position="205"/>
    </location>
</feature>
<keyword evidence="2 5" id="KW-0812">Transmembrane</keyword>
<accession>A0A3M7PFU3</accession>
<evidence type="ECO:0000313" key="9">
    <source>
        <dbReference type="Proteomes" id="UP000276133"/>
    </source>
</evidence>
<dbReference type="GO" id="GO:0004888">
    <property type="term" value="F:transmembrane signaling receptor activity"/>
    <property type="evidence" value="ECO:0007669"/>
    <property type="project" value="InterPro"/>
</dbReference>
<evidence type="ECO:0000256" key="2">
    <source>
        <dbReference type="ARBA" id="ARBA00022692"/>
    </source>
</evidence>
<dbReference type="Pfam" id="PF02931">
    <property type="entry name" value="Neur_chan_LBD"/>
    <property type="match status" value="1"/>
</dbReference>
<dbReference type="SUPFAM" id="SSF90112">
    <property type="entry name" value="Neurotransmitter-gated ion-channel transmembrane pore"/>
    <property type="match status" value="1"/>
</dbReference>
<dbReference type="FunFam" id="1.20.58.390:FF:000043">
    <property type="entry name" value="AcetylCholine Receptor"/>
    <property type="match status" value="1"/>
</dbReference>
<keyword evidence="4 5" id="KW-0472">Membrane</keyword>
<feature type="transmembrane region" description="Helical" evidence="5">
    <location>
        <begin position="386"/>
        <end position="404"/>
    </location>
</feature>
<feature type="domain" description="Neurotransmitter-gated ion-channel ligand-binding" evidence="6">
    <location>
        <begin position="14"/>
        <end position="95"/>
    </location>
</feature>
<evidence type="ECO:0000313" key="8">
    <source>
        <dbReference type="EMBL" id="RMZ97986.1"/>
    </source>
</evidence>
<dbReference type="STRING" id="10195.A0A3M7PFU3"/>
<feature type="non-terminal residue" evidence="8">
    <location>
        <position position="1"/>
    </location>
</feature>
<dbReference type="PROSITE" id="PS00236">
    <property type="entry name" value="NEUROTR_ION_CHANNEL"/>
    <property type="match status" value="1"/>
</dbReference>
<evidence type="ECO:0000256" key="5">
    <source>
        <dbReference type="SAM" id="Phobius"/>
    </source>
</evidence>
<feature type="transmembrane region" description="Helical" evidence="5">
    <location>
        <begin position="120"/>
        <end position="143"/>
    </location>
</feature>
<sequence length="427" mass="49932">VGRNEYLNEMKFFNPWISYTGTITWVPEIRLHTRCLIKVSDFPFDTQCCEINFYSWAHTIRQMQITQFDNKNITNVTHLSFNTEWQVYHTCATSKIIVTNADLHWWVSSYVIYIKRHTAYHIYTLIMPCFVLSMLSILLFLLPPDSGEKVTLGVTILLAFFVNSLVVSNYTPEAASDLPVIGMYYVFNIGLVSVSVGTSVCVLNFHFRGHKVAEVPPWIKKFLLIKNKKIKSERIVRKSRFIQPKIPESLTYRSFMYEANTERNNIINMSKADFLSRNKENGFMHPKKLNSPDRNINEMFREDNDSSQSENDQELCKVLYSGSYHQRPKSIRHQEYKIDDNIKESFIRIIKILKKTSKLFESTVNKSKYLQEIYDDWKEVASRLDFVLFIMASLIVILSPIYLFGKFFLREDSEIYVKKSSCGCNLG</sequence>
<evidence type="ECO:0000256" key="3">
    <source>
        <dbReference type="ARBA" id="ARBA00022989"/>
    </source>
</evidence>